<accession>A0A2A5CI42</accession>
<organism evidence="3 4">
    <name type="scientific">SAR86 cluster bacterium</name>
    <dbReference type="NCBI Taxonomy" id="2030880"/>
    <lineage>
        <taxon>Bacteria</taxon>
        <taxon>Pseudomonadati</taxon>
        <taxon>Pseudomonadota</taxon>
        <taxon>Gammaproteobacteria</taxon>
        <taxon>SAR86 cluster</taxon>
    </lineage>
</organism>
<dbReference type="Pfam" id="PF20349">
    <property type="entry name" value="DUF6644"/>
    <property type="match status" value="1"/>
</dbReference>
<dbReference type="InterPro" id="IPR046586">
    <property type="entry name" value="DUF6644"/>
</dbReference>
<keyword evidence="1" id="KW-0472">Membrane</keyword>
<dbReference type="EMBL" id="NVWI01000001">
    <property type="protein sequence ID" value="PCJ43452.1"/>
    <property type="molecule type" value="Genomic_DNA"/>
</dbReference>
<keyword evidence="1" id="KW-0812">Transmembrane</keyword>
<name>A0A2A5CI42_9GAMM</name>
<evidence type="ECO:0000259" key="2">
    <source>
        <dbReference type="Pfam" id="PF20349"/>
    </source>
</evidence>
<feature type="transmembrane region" description="Helical" evidence="1">
    <location>
        <begin position="99"/>
        <end position="118"/>
    </location>
</feature>
<reference evidence="4" key="1">
    <citation type="submission" date="2017-08" db="EMBL/GenBank/DDBJ databases">
        <title>A dynamic microbial community with high functional redundancy inhabits the cold, oxic subseafloor aquifer.</title>
        <authorList>
            <person name="Tully B.J."/>
            <person name="Wheat C.G."/>
            <person name="Glazer B.T."/>
            <person name="Huber J.A."/>
        </authorList>
    </citation>
    <scope>NUCLEOTIDE SEQUENCE [LARGE SCALE GENOMIC DNA]</scope>
</reference>
<evidence type="ECO:0000256" key="1">
    <source>
        <dbReference type="SAM" id="Phobius"/>
    </source>
</evidence>
<keyword evidence="1" id="KW-1133">Transmembrane helix</keyword>
<dbReference type="AlphaFoldDB" id="A0A2A5CI42"/>
<feature type="transmembrane region" description="Helical" evidence="1">
    <location>
        <begin position="139"/>
        <end position="158"/>
    </location>
</feature>
<feature type="transmembrane region" description="Helical" evidence="1">
    <location>
        <begin position="23"/>
        <end position="47"/>
    </location>
</feature>
<dbReference type="Proteomes" id="UP000228987">
    <property type="component" value="Unassembled WGS sequence"/>
</dbReference>
<proteinExistence type="predicted"/>
<gene>
    <name evidence="3" type="ORF">COA71_00850</name>
</gene>
<sequence length="162" mass="18133">MEFIQPLFDWLGTSWLGVISRELSWVFVAAETAHFFGLSLLFGSLLVIDLRVVGFARFINMQAAMKFIPIAMVGFAINIMSGITFIASNPERYGPNIAFQWKMGLVLIAGLNALWFWFGEHKALSQLADGEDAKFQAKVIAGLSLIIWVIVIILGRFMPFVE</sequence>
<evidence type="ECO:0000313" key="4">
    <source>
        <dbReference type="Proteomes" id="UP000228987"/>
    </source>
</evidence>
<protein>
    <recommendedName>
        <fullName evidence="2">DUF6644 domain-containing protein</fullName>
    </recommendedName>
</protein>
<comment type="caution">
    <text evidence="3">The sequence shown here is derived from an EMBL/GenBank/DDBJ whole genome shotgun (WGS) entry which is preliminary data.</text>
</comment>
<feature type="transmembrane region" description="Helical" evidence="1">
    <location>
        <begin position="67"/>
        <end position="87"/>
    </location>
</feature>
<feature type="domain" description="DUF6644" evidence="2">
    <location>
        <begin position="7"/>
        <end position="160"/>
    </location>
</feature>
<evidence type="ECO:0000313" key="3">
    <source>
        <dbReference type="EMBL" id="PCJ43452.1"/>
    </source>
</evidence>